<organism evidence="2 3">
    <name type="scientific">Cohnella cellulosilytica</name>
    <dbReference type="NCBI Taxonomy" id="986710"/>
    <lineage>
        <taxon>Bacteria</taxon>
        <taxon>Bacillati</taxon>
        <taxon>Bacillota</taxon>
        <taxon>Bacilli</taxon>
        <taxon>Bacillales</taxon>
        <taxon>Paenibacillaceae</taxon>
        <taxon>Cohnella</taxon>
    </lineage>
</organism>
<evidence type="ECO:0000313" key="2">
    <source>
        <dbReference type="EMBL" id="MFC7146987.1"/>
    </source>
</evidence>
<dbReference type="InterPro" id="IPR036938">
    <property type="entry name" value="PAP2/HPO_sf"/>
</dbReference>
<keyword evidence="1" id="KW-0472">Membrane</keyword>
<keyword evidence="1" id="KW-1133">Transmembrane helix</keyword>
<name>A0ABW2F4B5_9BACL</name>
<keyword evidence="1" id="KW-0812">Transmembrane</keyword>
<dbReference type="SUPFAM" id="SSF48317">
    <property type="entry name" value="Acid phosphatase/Vanadium-dependent haloperoxidase"/>
    <property type="match status" value="1"/>
</dbReference>
<feature type="transmembrane region" description="Helical" evidence="1">
    <location>
        <begin position="43"/>
        <end position="62"/>
    </location>
</feature>
<feature type="transmembrane region" description="Helical" evidence="1">
    <location>
        <begin position="138"/>
        <end position="160"/>
    </location>
</feature>
<feature type="transmembrane region" description="Helical" evidence="1">
    <location>
        <begin position="180"/>
        <end position="199"/>
    </location>
</feature>
<comment type="caution">
    <text evidence="2">The sequence shown here is derived from an EMBL/GenBank/DDBJ whole genome shotgun (WGS) entry which is preliminary data.</text>
</comment>
<feature type="transmembrane region" description="Helical" evidence="1">
    <location>
        <begin position="83"/>
        <end position="103"/>
    </location>
</feature>
<accession>A0ABW2F4B5</accession>
<protein>
    <recommendedName>
        <fullName evidence="4">PAP2 superfamily protein</fullName>
    </recommendedName>
</protein>
<feature type="transmembrane region" description="Helical" evidence="1">
    <location>
        <begin position="12"/>
        <end position="37"/>
    </location>
</feature>
<dbReference type="RefSeq" id="WP_378107702.1">
    <property type="nucleotide sequence ID" value="NZ_JBHSUP010000026.1"/>
</dbReference>
<evidence type="ECO:0008006" key="4">
    <source>
        <dbReference type="Google" id="ProtNLM"/>
    </source>
</evidence>
<feature type="transmembrane region" description="Helical" evidence="1">
    <location>
        <begin position="109"/>
        <end position="126"/>
    </location>
</feature>
<evidence type="ECO:0000256" key="1">
    <source>
        <dbReference type="SAM" id="Phobius"/>
    </source>
</evidence>
<sequence length="201" mass="21584">MKTQSSAAYRTASLVSFLLHPFVLIVALFMIVSLRFAPTIPRGVLLGAVVSAGSAGAPFALIRRGVARGRWSDHDISRREQRLVPFLYTIGCMVCVFAFLLLLAAPLELLATFAGMVCAVAAALLVTQLARWKISLHLIGMTGTVLTLALLITPLAYWLVPLIVLVGWARWRVGAHTPSQALAGAALAAGITFLVYRLFGL</sequence>
<dbReference type="EMBL" id="JBHTAI010000001">
    <property type="protein sequence ID" value="MFC7146987.1"/>
    <property type="molecule type" value="Genomic_DNA"/>
</dbReference>
<keyword evidence="3" id="KW-1185">Reference proteome</keyword>
<gene>
    <name evidence="2" type="ORF">ACFQMJ_00455</name>
</gene>
<evidence type="ECO:0000313" key="3">
    <source>
        <dbReference type="Proteomes" id="UP001596378"/>
    </source>
</evidence>
<reference evidence="3" key="1">
    <citation type="journal article" date="2019" name="Int. J. Syst. Evol. Microbiol.">
        <title>The Global Catalogue of Microorganisms (GCM) 10K type strain sequencing project: providing services to taxonomists for standard genome sequencing and annotation.</title>
        <authorList>
            <consortium name="The Broad Institute Genomics Platform"/>
            <consortium name="The Broad Institute Genome Sequencing Center for Infectious Disease"/>
            <person name="Wu L."/>
            <person name="Ma J."/>
        </authorList>
    </citation>
    <scope>NUCLEOTIDE SEQUENCE [LARGE SCALE GENOMIC DNA]</scope>
    <source>
        <strain evidence="3">KCTC 12907</strain>
    </source>
</reference>
<proteinExistence type="predicted"/>
<dbReference type="Proteomes" id="UP001596378">
    <property type="component" value="Unassembled WGS sequence"/>
</dbReference>